<evidence type="ECO:0000313" key="5">
    <source>
        <dbReference type="EMBL" id="GAA0250237.1"/>
    </source>
</evidence>
<dbReference type="SMART" id="SM00116">
    <property type="entry name" value="CBS"/>
    <property type="match status" value="2"/>
</dbReference>
<accession>A0ABN0UGY0</accession>
<feature type="domain" description="CBS" evidence="4">
    <location>
        <begin position="92"/>
        <end position="152"/>
    </location>
</feature>
<keyword evidence="1 2" id="KW-0129">CBS domain</keyword>
<dbReference type="CDD" id="cd04586">
    <property type="entry name" value="CBS_pair_BON_assoc"/>
    <property type="match status" value="1"/>
</dbReference>
<evidence type="ECO:0000313" key="6">
    <source>
        <dbReference type="Proteomes" id="UP001500416"/>
    </source>
</evidence>
<organism evidence="5 6">
    <name type="scientific">Saccharothrix mutabilis subsp. mutabilis</name>
    <dbReference type="NCBI Taxonomy" id="66855"/>
    <lineage>
        <taxon>Bacteria</taxon>
        <taxon>Bacillati</taxon>
        <taxon>Actinomycetota</taxon>
        <taxon>Actinomycetes</taxon>
        <taxon>Pseudonocardiales</taxon>
        <taxon>Pseudonocardiaceae</taxon>
        <taxon>Saccharothrix</taxon>
    </lineage>
</organism>
<dbReference type="PANTHER" id="PTHR43080">
    <property type="entry name" value="CBS DOMAIN-CONTAINING PROTEIN CBSX3, MITOCHONDRIAL"/>
    <property type="match status" value="1"/>
</dbReference>
<dbReference type="PANTHER" id="PTHR43080:SF29">
    <property type="entry name" value="OS02G0818000 PROTEIN"/>
    <property type="match status" value="1"/>
</dbReference>
<dbReference type="PROSITE" id="PS50914">
    <property type="entry name" value="BON"/>
    <property type="match status" value="1"/>
</dbReference>
<reference evidence="5 6" key="1">
    <citation type="journal article" date="2019" name="Int. J. Syst. Evol. Microbiol.">
        <title>The Global Catalogue of Microorganisms (GCM) 10K type strain sequencing project: providing services to taxonomists for standard genome sequencing and annotation.</title>
        <authorList>
            <consortium name="The Broad Institute Genomics Platform"/>
            <consortium name="The Broad Institute Genome Sequencing Center for Infectious Disease"/>
            <person name="Wu L."/>
            <person name="Ma J."/>
        </authorList>
    </citation>
    <scope>NUCLEOTIDE SEQUENCE [LARGE SCALE GENOMIC DNA]</scope>
    <source>
        <strain evidence="5 6">JCM 3380</strain>
    </source>
</reference>
<dbReference type="Gene3D" id="3.30.1340.30">
    <property type="match status" value="1"/>
</dbReference>
<dbReference type="InterPro" id="IPR046342">
    <property type="entry name" value="CBS_dom_sf"/>
</dbReference>
<protein>
    <submittedName>
        <fullName evidence="5">CBS domain-containing protein</fullName>
    </submittedName>
</protein>
<feature type="domain" description="CBS" evidence="4">
    <location>
        <begin position="10"/>
        <end position="67"/>
    </location>
</feature>
<dbReference type="PIRSF" id="PIRSF036990">
    <property type="entry name" value="UCP036990_CBS_BON"/>
    <property type="match status" value="1"/>
</dbReference>
<evidence type="ECO:0000256" key="1">
    <source>
        <dbReference type="ARBA" id="ARBA00023122"/>
    </source>
</evidence>
<dbReference type="PROSITE" id="PS51371">
    <property type="entry name" value="CBS"/>
    <property type="match status" value="2"/>
</dbReference>
<dbReference type="SUPFAM" id="SSF54631">
    <property type="entry name" value="CBS-domain pair"/>
    <property type="match status" value="1"/>
</dbReference>
<evidence type="ECO:0000259" key="3">
    <source>
        <dbReference type="PROSITE" id="PS50914"/>
    </source>
</evidence>
<evidence type="ECO:0000259" key="4">
    <source>
        <dbReference type="PROSITE" id="PS51371"/>
    </source>
</evidence>
<name>A0ABN0UGY0_9PSEU</name>
<gene>
    <name evidence="5" type="ORF">GCM10010492_57990</name>
</gene>
<dbReference type="InterPro" id="IPR051257">
    <property type="entry name" value="Diverse_CBS-Domain"/>
</dbReference>
<proteinExistence type="predicted"/>
<comment type="caution">
    <text evidence="5">The sequence shown here is derived from an EMBL/GenBank/DDBJ whole genome shotgun (WGS) entry which is preliminary data.</text>
</comment>
<dbReference type="Proteomes" id="UP001500416">
    <property type="component" value="Unassembled WGS sequence"/>
</dbReference>
<dbReference type="EMBL" id="BAAABU010000018">
    <property type="protein sequence ID" value="GAA0250237.1"/>
    <property type="molecule type" value="Genomic_DNA"/>
</dbReference>
<dbReference type="InterPro" id="IPR007055">
    <property type="entry name" value="BON_dom"/>
</dbReference>
<keyword evidence="6" id="KW-1185">Reference proteome</keyword>
<dbReference type="Pfam" id="PF04972">
    <property type="entry name" value="BON"/>
    <property type="match status" value="1"/>
</dbReference>
<dbReference type="InterPro" id="IPR017080">
    <property type="entry name" value="UCP036990_CBS_BON"/>
</dbReference>
<dbReference type="Gene3D" id="3.10.580.10">
    <property type="entry name" value="CBS-domain"/>
    <property type="match status" value="1"/>
</dbReference>
<evidence type="ECO:0000256" key="2">
    <source>
        <dbReference type="PROSITE-ProRule" id="PRU00703"/>
    </source>
</evidence>
<dbReference type="InterPro" id="IPR000644">
    <property type="entry name" value="CBS_dom"/>
</dbReference>
<feature type="domain" description="BON" evidence="3">
    <location>
        <begin position="145"/>
        <end position="214"/>
    </location>
</feature>
<dbReference type="RefSeq" id="WP_343937109.1">
    <property type="nucleotide sequence ID" value="NZ_BAAABU010000018.1"/>
</dbReference>
<sequence>MRDPTAASLMTREVVTARPDTPFKDLVELLTGRGLSAVPVVDDDGRPVGVVSEADLVAKEEYKRGGEPALFAGRATRRRRHKAEGATAAEVMTSPVVTIAPDAPISAAARELATAGVRRLFVVDERGRLAGVLARRDVLKAFLVDDESLRAEILRTVFQRVLWLEPAGVDVRVDRGVVTLGGKLERRSEVRMAEHVTRVLPAVVNVVNNLTYDWDDTVTDHHVGLGG</sequence>
<dbReference type="Pfam" id="PF00571">
    <property type="entry name" value="CBS"/>
    <property type="match status" value="2"/>
</dbReference>